<protein>
    <submittedName>
        <fullName evidence="2">Secreted protein</fullName>
    </submittedName>
</protein>
<dbReference type="NCBIfam" id="TIGR02811">
    <property type="entry name" value="formate_TAT"/>
    <property type="match status" value="1"/>
</dbReference>
<accession>A0A4V2P912</accession>
<reference evidence="2 3" key="1">
    <citation type="submission" date="2019-03" db="EMBL/GenBank/DDBJ databases">
        <title>Genomic Encyclopedia of Type Strains, Phase IV (KMG-IV): sequencing the most valuable type-strain genomes for metagenomic binning, comparative biology and taxonomic classification.</title>
        <authorList>
            <person name="Goeker M."/>
        </authorList>
    </citation>
    <scope>NUCLEOTIDE SEQUENCE [LARGE SCALE GENOMIC DNA]</scope>
    <source>
        <strain evidence="2 3">DSM 24830</strain>
    </source>
</reference>
<dbReference type="InterPro" id="IPR014177">
    <property type="entry name" value="Formate_DH_TAT-contain"/>
</dbReference>
<name>A0A4V2P912_9GAMM</name>
<dbReference type="AlphaFoldDB" id="A0A4V2P912"/>
<proteinExistence type="predicted"/>
<feature type="signal peptide" evidence="1">
    <location>
        <begin position="1"/>
        <end position="37"/>
    </location>
</feature>
<keyword evidence="1" id="KW-0732">Signal</keyword>
<keyword evidence="3" id="KW-1185">Reference proteome</keyword>
<dbReference type="InterPro" id="IPR006311">
    <property type="entry name" value="TAT_signal"/>
</dbReference>
<sequence length="68" mass="7311">MKKYAEAKISRRQFISSGVVLGAGAITAVAVPGAAMAAQELPVVEKEKQEEGYRLTQHIADYYKSAAL</sequence>
<feature type="chain" id="PRO_5020642687" evidence="1">
    <location>
        <begin position="38"/>
        <end position="68"/>
    </location>
</feature>
<dbReference type="RefSeq" id="WP_131906098.1">
    <property type="nucleotide sequence ID" value="NZ_BAAAFU010000004.1"/>
</dbReference>
<gene>
    <name evidence="2" type="ORF">EV695_2371</name>
</gene>
<dbReference type="PIRSF" id="PIRSF036704">
    <property type="entry name" value="UCP036704"/>
    <property type="match status" value="1"/>
</dbReference>
<organism evidence="2 3">
    <name type="scientific">Cocleimonas flava</name>
    <dbReference type="NCBI Taxonomy" id="634765"/>
    <lineage>
        <taxon>Bacteria</taxon>
        <taxon>Pseudomonadati</taxon>
        <taxon>Pseudomonadota</taxon>
        <taxon>Gammaproteobacteria</taxon>
        <taxon>Thiotrichales</taxon>
        <taxon>Thiotrichaceae</taxon>
        <taxon>Cocleimonas</taxon>
    </lineage>
</organism>
<dbReference type="EMBL" id="SMFQ01000003">
    <property type="protein sequence ID" value="TCJ87855.1"/>
    <property type="molecule type" value="Genomic_DNA"/>
</dbReference>
<comment type="caution">
    <text evidence="2">The sequence shown here is derived from an EMBL/GenBank/DDBJ whole genome shotgun (WGS) entry which is preliminary data.</text>
</comment>
<evidence type="ECO:0000313" key="3">
    <source>
        <dbReference type="Proteomes" id="UP000294887"/>
    </source>
</evidence>
<dbReference type="PROSITE" id="PS51318">
    <property type="entry name" value="TAT"/>
    <property type="match status" value="1"/>
</dbReference>
<dbReference type="Proteomes" id="UP000294887">
    <property type="component" value="Unassembled WGS sequence"/>
</dbReference>
<evidence type="ECO:0000256" key="1">
    <source>
        <dbReference type="SAM" id="SignalP"/>
    </source>
</evidence>
<evidence type="ECO:0000313" key="2">
    <source>
        <dbReference type="EMBL" id="TCJ87855.1"/>
    </source>
</evidence>